<name>A0A806J8U0_GLAPU</name>
<evidence type="ECO:0000313" key="2">
    <source>
        <dbReference type="EMBL" id="AGO16076.1"/>
    </source>
</evidence>
<dbReference type="Proteomes" id="UP000014672">
    <property type="component" value="Chromosome"/>
</dbReference>
<accession>A0A806J8U0</accession>
<gene>
    <name evidence="2" type="ORF">K756_04315</name>
</gene>
<protein>
    <recommendedName>
        <fullName evidence="4">Transposase</fullName>
    </recommendedName>
</protein>
<sequence length="58" mass="7228">MFNFRKQKQQVELIEQLQAEIEELKAENYRLRDLLSREWQEKRRFMKMINGKKKIATD</sequence>
<feature type="coiled-coil region" evidence="1">
    <location>
        <begin position="7"/>
        <end position="34"/>
    </location>
</feature>
<dbReference type="EMBL" id="CP005384">
    <property type="protein sequence ID" value="AGO16076.1"/>
    <property type="molecule type" value="Genomic_DNA"/>
</dbReference>
<organism evidence="2 3">
    <name type="scientific">Glaesserella parasuis ZJ0906</name>
    <dbReference type="NCBI Taxonomy" id="1322346"/>
    <lineage>
        <taxon>Bacteria</taxon>
        <taxon>Pseudomonadati</taxon>
        <taxon>Pseudomonadota</taxon>
        <taxon>Gammaproteobacteria</taxon>
        <taxon>Pasteurellales</taxon>
        <taxon>Pasteurellaceae</taxon>
        <taxon>Glaesserella</taxon>
    </lineage>
</organism>
<dbReference type="AlphaFoldDB" id="A0A806J8U0"/>
<evidence type="ECO:0000256" key="1">
    <source>
        <dbReference type="SAM" id="Coils"/>
    </source>
</evidence>
<proteinExistence type="predicted"/>
<evidence type="ECO:0008006" key="4">
    <source>
        <dbReference type="Google" id="ProtNLM"/>
    </source>
</evidence>
<dbReference type="KEGG" id="hpaz:K756_04315"/>
<evidence type="ECO:0000313" key="3">
    <source>
        <dbReference type="Proteomes" id="UP000014672"/>
    </source>
</evidence>
<keyword evidence="1" id="KW-0175">Coiled coil</keyword>
<reference evidence="2 3" key="1">
    <citation type="journal article" date="2013" name="PLoS ONE">
        <title>Complete Genome Analysis of a Haemophilus parasuis Serovar 12 Strain from China.</title>
        <authorList>
            <person name="Li Y."/>
            <person name="Kwok A.H."/>
            <person name="Jiang J."/>
            <person name="Zou Y."/>
            <person name="Zheng F."/>
            <person name="Chen P."/>
            <person name="Hou C."/>
            <person name="Leung F.C."/>
            <person name="Jiang P."/>
        </authorList>
    </citation>
    <scope>NUCLEOTIDE SEQUENCE [LARGE SCALE GENOMIC DNA]</scope>
    <source>
        <strain evidence="2 3">ZJ0906</strain>
    </source>
</reference>